<evidence type="ECO:0000313" key="3">
    <source>
        <dbReference type="Proteomes" id="UP000231451"/>
    </source>
</evidence>
<dbReference type="AlphaFoldDB" id="A0A2M9HDQ5"/>
<comment type="caution">
    <text evidence="2">The sequence shown here is derived from an EMBL/GenBank/DDBJ whole genome shotgun (WGS) entry which is preliminary data.</text>
</comment>
<sequence>MSTDTGDDMDLFAQLYKKDAKGKVLYHVVFPGLEKKLRMMIALTPKGKQLPGGPIYVGPNGRVPTPMKESMSNSPAWSILS</sequence>
<gene>
    <name evidence="2" type="ORF">CSQ87_06830</name>
</gene>
<reference evidence="2 3" key="1">
    <citation type="submission" date="2017-10" db="EMBL/GenBank/DDBJ databases">
        <title>Draft genome sequences of strains TRE 1, TRE 9, TRE H and TRI 7, isolated from tamarins, belonging to four potential novel Bifidobacterium species.</title>
        <authorList>
            <person name="Mattarelli P."/>
            <person name="Modesto M."/>
            <person name="Puglisi E."/>
            <person name="Morelli L."/>
            <person name="Spezio C."/>
            <person name="Bonetti A."/>
            <person name="Sandri C."/>
        </authorList>
    </citation>
    <scope>NUCLEOTIDE SEQUENCE [LARGE SCALE GENOMIC DNA]</scope>
    <source>
        <strain evidence="3">TRI7</strain>
    </source>
</reference>
<dbReference type="EMBL" id="PEBK01000006">
    <property type="protein sequence ID" value="PJM74943.1"/>
    <property type="molecule type" value="Genomic_DNA"/>
</dbReference>
<dbReference type="RefSeq" id="WP_100513141.1">
    <property type="nucleotide sequence ID" value="NZ_PEBK01000006.1"/>
</dbReference>
<protein>
    <submittedName>
        <fullName evidence="2">Uncharacterized protein</fullName>
    </submittedName>
</protein>
<dbReference type="Proteomes" id="UP000231451">
    <property type="component" value="Unassembled WGS sequence"/>
</dbReference>
<proteinExistence type="predicted"/>
<evidence type="ECO:0000256" key="1">
    <source>
        <dbReference type="SAM" id="MobiDB-lite"/>
    </source>
</evidence>
<accession>A0A2M9HDQ5</accession>
<feature type="compositionally biased region" description="Polar residues" evidence="1">
    <location>
        <begin position="70"/>
        <end position="81"/>
    </location>
</feature>
<feature type="region of interest" description="Disordered" evidence="1">
    <location>
        <begin position="53"/>
        <end position="81"/>
    </location>
</feature>
<organism evidence="2 3">
    <name type="scientific">Bifidobacterium simiarum</name>
    <dbReference type="NCBI Taxonomy" id="2045441"/>
    <lineage>
        <taxon>Bacteria</taxon>
        <taxon>Bacillati</taxon>
        <taxon>Actinomycetota</taxon>
        <taxon>Actinomycetes</taxon>
        <taxon>Bifidobacteriales</taxon>
        <taxon>Bifidobacteriaceae</taxon>
        <taxon>Bifidobacterium</taxon>
    </lineage>
</organism>
<evidence type="ECO:0000313" key="2">
    <source>
        <dbReference type="EMBL" id="PJM74943.1"/>
    </source>
</evidence>
<name>A0A2M9HDQ5_9BIFI</name>
<keyword evidence="3" id="KW-1185">Reference proteome</keyword>